<evidence type="ECO:0000256" key="6">
    <source>
        <dbReference type="SAM" id="MobiDB-lite"/>
    </source>
</evidence>
<dbReference type="EMBL" id="CAJOBS010000695">
    <property type="protein sequence ID" value="CAF4626995.1"/>
    <property type="molecule type" value="Genomic_DNA"/>
</dbReference>
<feature type="domain" description="C3H1-type" evidence="7">
    <location>
        <begin position="106"/>
        <end position="134"/>
    </location>
</feature>
<dbReference type="Proteomes" id="UP000663825">
    <property type="component" value="Unassembled WGS sequence"/>
</dbReference>
<evidence type="ECO:0000256" key="2">
    <source>
        <dbReference type="ARBA" id="ARBA00022737"/>
    </source>
</evidence>
<name>A0A820ALU1_9BILA</name>
<dbReference type="OrthoDB" id="410307at2759"/>
<protein>
    <recommendedName>
        <fullName evidence="7">C3H1-type domain-containing protein</fullName>
    </recommendedName>
</protein>
<comment type="caution">
    <text evidence="13">The sequence shown here is derived from an EMBL/GenBank/DDBJ whole genome shotgun (WGS) entry which is preliminary data.</text>
</comment>
<accession>A0A820ALU1</accession>
<evidence type="ECO:0000313" key="10">
    <source>
        <dbReference type="EMBL" id="CAF3368637.1"/>
    </source>
</evidence>
<evidence type="ECO:0000256" key="5">
    <source>
        <dbReference type="PROSITE-ProRule" id="PRU00723"/>
    </source>
</evidence>
<dbReference type="Proteomes" id="UP000663865">
    <property type="component" value="Unassembled WGS sequence"/>
</dbReference>
<sequence>MPSVDSNSSYSSSDSSASSLSSPRVLLTDIRQQQAIKYDQHKMKATTTTTSPPPPPLPITPPHICVTRYKTELCRPFTETGKCKYGDKCQFSHGIKELRILMRHPKYKTEYCRTFHTTGYCPYGPRCHFIHDVHEARITTNTNDTPMRRHSDIRSNQSIQKLATRNRITSDYTALSSSPTHIISNTNSSKSPFSFQDISRALLSYENSDIIQQQYQQSQKSQQQQHQQHKQEYYSSILSPMTNSLTYRTFSSSSSSNSSVAPQYI</sequence>
<dbReference type="SMART" id="SM00356">
    <property type="entry name" value="ZnF_C3H1"/>
    <property type="match status" value="2"/>
</dbReference>
<organism evidence="13 18">
    <name type="scientific">Rotaria socialis</name>
    <dbReference type="NCBI Taxonomy" id="392032"/>
    <lineage>
        <taxon>Eukaryota</taxon>
        <taxon>Metazoa</taxon>
        <taxon>Spiralia</taxon>
        <taxon>Gnathifera</taxon>
        <taxon>Rotifera</taxon>
        <taxon>Eurotatoria</taxon>
        <taxon>Bdelloidea</taxon>
        <taxon>Philodinida</taxon>
        <taxon>Philodinidae</taxon>
        <taxon>Rotaria</taxon>
    </lineage>
</organism>
<keyword evidence="4 5" id="KW-0862">Zinc</keyword>
<dbReference type="Proteomes" id="UP000663833">
    <property type="component" value="Unassembled WGS sequence"/>
</dbReference>
<keyword evidence="3 5" id="KW-0863">Zinc-finger</keyword>
<dbReference type="FunFam" id="4.10.1000.10:FF:000001">
    <property type="entry name" value="zinc finger CCCH domain-containing protein 15-like"/>
    <property type="match status" value="1"/>
</dbReference>
<dbReference type="GO" id="GO:0008270">
    <property type="term" value="F:zinc ion binding"/>
    <property type="evidence" value="ECO:0007669"/>
    <property type="project" value="UniProtKB-KW"/>
</dbReference>
<evidence type="ECO:0000313" key="13">
    <source>
        <dbReference type="EMBL" id="CAF4185314.1"/>
    </source>
</evidence>
<dbReference type="EMBL" id="CAJOBR010000675">
    <property type="protein sequence ID" value="CAF4535363.1"/>
    <property type="molecule type" value="Genomic_DNA"/>
</dbReference>
<feature type="region of interest" description="Disordered" evidence="6">
    <location>
        <begin position="1"/>
        <end position="26"/>
    </location>
</feature>
<evidence type="ECO:0000313" key="8">
    <source>
        <dbReference type="EMBL" id="CAF3287272.1"/>
    </source>
</evidence>
<evidence type="ECO:0000313" key="16">
    <source>
        <dbReference type="EMBL" id="CAF4535363.1"/>
    </source>
</evidence>
<dbReference type="PANTHER" id="PTHR12547:SF18">
    <property type="entry name" value="PROTEIN TIS11"/>
    <property type="match status" value="1"/>
</dbReference>
<evidence type="ECO:0000313" key="15">
    <source>
        <dbReference type="EMBL" id="CAF4284422.1"/>
    </source>
</evidence>
<proteinExistence type="predicted"/>
<dbReference type="Pfam" id="PF00642">
    <property type="entry name" value="zf-CCCH"/>
    <property type="match status" value="2"/>
</dbReference>
<dbReference type="InterPro" id="IPR000571">
    <property type="entry name" value="Znf_CCCH"/>
</dbReference>
<dbReference type="EMBL" id="CAJNXB010002911">
    <property type="protein sequence ID" value="CAF3287272.1"/>
    <property type="molecule type" value="Genomic_DNA"/>
</dbReference>
<evidence type="ECO:0000313" key="17">
    <source>
        <dbReference type="EMBL" id="CAF4626995.1"/>
    </source>
</evidence>
<dbReference type="PANTHER" id="PTHR12547">
    <property type="entry name" value="CCCH ZINC FINGER/TIS11-RELATED"/>
    <property type="match status" value="1"/>
</dbReference>
<evidence type="ECO:0000313" key="11">
    <source>
        <dbReference type="EMBL" id="CAF3407861.1"/>
    </source>
</evidence>
<dbReference type="FunFam" id="4.10.1000.10:FF:000002">
    <property type="entry name" value="Zinc finger protein 36, C3H1 type-like 1"/>
    <property type="match status" value="1"/>
</dbReference>
<dbReference type="SUPFAM" id="SSF90229">
    <property type="entry name" value="CCCH zinc finger"/>
    <property type="match status" value="2"/>
</dbReference>
<evidence type="ECO:0000259" key="7">
    <source>
        <dbReference type="PROSITE" id="PS50103"/>
    </source>
</evidence>
<dbReference type="Proteomes" id="UP000663838">
    <property type="component" value="Unassembled WGS sequence"/>
</dbReference>
<dbReference type="Proteomes" id="UP000663872">
    <property type="component" value="Unassembled WGS sequence"/>
</dbReference>
<feature type="zinc finger region" description="C3H1-type" evidence="5">
    <location>
        <begin position="68"/>
        <end position="96"/>
    </location>
</feature>
<keyword evidence="2" id="KW-0677">Repeat</keyword>
<dbReference type="EMBL" id="CAJNYT010001500">
    <property type="protein sequence ID" value="CAF3415608.1"/>
    <property type="molecule type" value="Genomic_DNA"/>
</dbReference>
<reference evidence="13" key="1">
    <citation type="submission" date="2021-02" db="EMBL/GenBank/DDBJ databases">
        <authorList>
            <person name="Nowell W R."/>
        </authorList>
    </citation>
    <scope>NUCLEOTIDE SEQUENCE</scope>
</reference>
<feature type="zinc finger region" description="C3H1-type" evidence="5">
    <location>
        <begin position="106"/>
        <end position="134"/>
    </location>
</feature>
<dbReference type="GO" id="GO:0003729">
    <property type="term" value="F:mRNA binding"/>
    <property type="evidence" value="ECO:0007669"/>
    <property type="project" value="InterPro"/>
</dbReference>
<dbReference type="Proteomes" id="UP000663862">
    <property type="component" value="Unassembled WGS sequence"/>
</dbReference>
<feature type="compositionally biased region" description="Low complexity" evidence="6">
    <location>
        <begin position="1"/>
        <end position="22"/>
    </location>
</feature>
<dbReference type="Proteomes" id="UP000663869">
    <property type="component" value="Unassembled WGS sequence"/>
</dbReference>
<dbReference type="EMBL" id="CAJOBQ010000179">
    <property type="protein sequence ID" value="CAF4284422.1"/>
    <property type="molecule type" value="Genomic_DNA"/>
</dbReference>
<dbReference type="Proteomes" id="UP000663848">
    <property type="component" value="Unassembled WGS sequence"/>
</dbReference>
<evidence type="ECO:0000313" key="18">
    <source>
        <dbReference type="Proteomes" id="UP000663873"/>
    </source>
</evidence>
<keyword evidence="1 5" id="KW-0479">Metal-binding</keyword>
<dbReference type="EMBL" id="CAJNYD010001089">
    <property type="protein sequence ID" value="CAF3316331.1"/>
    <property type="molecule type" value="Genomic_DNA"/>
</dbReference>
<feature type="domain" description="C3H1-type" evidence="7">
    <location>
        <begin position="68"/>
        <end position="96"/>
    </location>
</feature>
<dbReference type="EMBL" id="CAJNYV010001152">
    <property type="protein sequence ID" value="CAF3407861.1"/>
    <property type="molecule type" value="Genomic_DNA"/>
</dbReference>
<keyword evidence="18" id="KW-1185">Reference proteome</keyword>
<evidence type="ECO:0000313" key="12">
    <source>
        <dbReference type="EMBL" id="CAF3415608.1"/>
    </source>
</evidence>
<evidence type="ECO:0000256" key="1">
    <source>
        <dbReference type="ARBA" id="ARBA00022723"/>
    </source>
</evidence>
<gene>
    <name evidence="10" type="ORF">FME351_LOCUS6118</name>
    <name evidence="12" type="ORF">GRG538_LOCUS11308</name>
    <name evidence="14" type="ORF">HFQ381_LOCUS7266</name>
    <name evidence="11" type="ORF">KIK155_LOCUS8753</name>
    <name evidence="9" type="ORF">LUA448_LOCUS9491</name>
    <name evidence="16" type="ORF">QYT958_LOCUS7205</name>
    <name evidence="8" type="ORF">TIS948_LOCUS17279</name>
    <name evidence="17" type="ORF">TOA249_LOCUS12347</name>
    <name evidence="15" type="ORF">TSG867_LOCUS5202</name>
    <name evidence="13" type="ORF">UJA718_LOCUS5578</name>
</gene>
<dbReference type="InterPro" id="IPR045877">
    <property type="entry name" value="ZFP36-like"/>
</dbReference>
<dbReference type="Proteomes" id="UP000663873">
    <property type="component" value="Unassembled WGS sequence"/>
</dbReference>
<dbReference type="PROSITE" id="PS50103">
    <property type="entry name" value="ZF_C3H1"/>
    <property type="match status" value="2"/>
</dbReference>
<dbReference type="Proteomes" id="UP000663851">
    <property type="component" value="Unassembled WGS sequence"/>
</dbReference>
<dbReference type="InterPro" id="IPR036855">
    <property type="entry name" value="Znf_CCCH_sf"/>
</dbReference>
<dbReference type="EMBL" id="CAJOBP010000492">
    <property type="protein sequence ID" value="CAF4185314.1"/>
    <property type="molecule type" value="Genomic_DNA"/>
</dbReference>
<evidence type="ECO:0000256" key="3">
    <source>
        <dbReference type="ARBA" id="ARBA00022771"/>
    </source>
</evidence>
<dbReference type="EMBL" id="CAJOBO010000345">
    <property type="protein sequence ID" value="CAF4197758.1"/>
    <property type="molecule type" value="Genomic_DNA"/>
</dbReference>
<dbReference type="EMBL" id="CAJNYU010000510">
    <property type="protein sequence ID" value="CAF3368637.1"/>
    <property type="molecule type" value="Genomic_DNA"/>
</dbReference>
<evidence type="ECO:0000256" key="4">
    <source>
        <dbReference type="ARBA" id="ARBA00022833"/>
    </source>
</evidence>
<evidence type="ECO:0000313" key="14">
    <source>
        <dbReference type="EMBL" id="CAF4197758.1"/>
    </source>
</evidence>
<evidence type="ECO:0000313" key="9">
    <source>
        <dbReference type="EMBL" id="CAF3316331.1"/>
    </source>
</evidence>
<dbReference type="AlphaFoldDB" id="A0A820ALU1"/>
<dbReference type="Gene3D" id="4.10.1000.10">
    <property type="entry name" value="Zinc finger, CCCH-type"/>
    <property type="match status" value="2"/>
</dbReference>